<dbReference type="SUPFAM" id="SSF89550">
    <property type="entry name" value="PHP domain-like"/>
    <property type="match status" value="1"/>
</dbReference>
<comment type="caution">
    <text evidence="5">The sequence shown here is derived from an EMBL/GenBank/DDBJ whole genome shotgun (WGS) entry which is preliminary data.</text>
</comment>
<dbReference type="Pfam" id="PF14716">
    <property type="entry name" value="HHH_8"/>
    <property type="match status" value="1"/>
</dbReference>
<dbReference type="CDD" id="cd07436">
    <property type="entry name" value="PHP_PolX"/>
    <property type="match status" value="1"/>
</dbReference>
<dbReference type="InterPro" id="IPR002054">
    <property type="entry name" value="DNA-dir_DNA_pol_X"/>
</dbReference>
<dbReference type="InterPro" id="IPR043519">
    <property type="entry name" value="NT_sf"/>
</dbReference>
<proteinExistence type="predicted"/>
<evidence type="ECO:0000313" key="6">
    <source>
        <dbReference type="Proteomes" id="UP000033848"/>
    </source>
</evidence>
<dbReference type="Gene3D" id="3.20.20.140">
    <property type="entry name" value="Metal-dependent hydrolases"/>
    <property type="match status" value="1"/>
</dbReference>
<dbReference type="GO" id="GO:0042578">
    <property type="term" value="F:phosphoric ester hydrolase activity"/>
    <property type="evidence" value="ECO:0007669"/>
    <property type="project" value="TreeGrafter"/>
</dbReference>
<dbReference type="Pfam" id="PF02811">
    <property type="entry name" value="PHP"/>
    <property type="match status" value="1"/>
</dbReference>
<dbReference type="Gene3D" id="1.10.150.20">
    <property type="entry name" value="5' to 3' exonuclease, C-terminal subdomain"/>
    <property type="match status" value="1"/>
</dbReference>
<dbReference type="Gene3D" id="3.30.210.10">
    <property type="entry name" value="DNA polymerase, thumb domain"/>
    <property type="match status" value="1"/>
</dbReference>
<dbReference type="InterPro" id="IPR016195">
    <property type="entry name" value="Pol/histidinol_Pase-like"/>
</dbReference>
<name>A0A0G1DT89_UNCKA</name>
<dbReference type="GO" id="GO:0003887">
    <property type="term" value="F:DNA-directed DNA polymerase activity"/>
    <property type="evidence" value="ECO:0007669"/>
    <property type="project" value="InterPro"/>
</dbReference>
<dbReference type="InterPro" id="IPR050243">
    <property type="entry name" value="PHP_phosphatase"/>
</dbReference>
<dbReference type="InterPro" id="IPR029398">
    <property type="entry name" value="PolB_thumb"/>
</dbReference>
<dbReference type="Pfam" id="PF14791">
    <property type="entry name" value="DNA_pol_B_thumb"/>
    <property type="match status" value="1"/>
</dbReference>
<dbReference type="GO" id="GO:0005829">
    <property type="term" value="C:cytosol"/>
    <property type="evidence" value="ECO:0007669"/>
    <property type="project" value="TreeGrafter"/>
</dbReference>
<dbReference type="PANTHER" id="PTHR36928:SF1">
    <property type="entry name" value="PHOSPHATASE YCDX-RELATED"/>
    <property type="match status" value="1"/>
</dbReference>
<reference evidence="5 6" key="1">
    <citation type="journal article" date="2015" name="Nature">
        <title>rRNA introns, odd ribosomes, and small enigmatic genomes across a large radiation of phyla.</title>
        <authorList>
            <person name="Brown C.T."/>
            <person name="Hug L.A."/>
            <person name="Thomas B.C."/>
            <person name="Sharon I."/>
            <person name="Castelle C.J."/>
            <person name="Singh A."/>
            <person name="Wilkins M.J."/>
            <person name="Williams K.H."/>
            <person name="Banfield J.F."/>
        </authorList>
    </citation>
    <scope>NUCLEOTIDE SEQUENCE [LARGE SCALE GENOMIC DNA]</scope>
</reference>
<dbReference type="PIRSF" id="PIRSF005047">
    <property type="entry name" value="UCP005047_YshC"/>
    <property type="match status" value="1"/>
</dbReference>
<keyword evidence="1" id="KW-0808">Transferase</keyword>
<dbReference type="GO" id="GO:0003677">
    <property type="term" value="F:DNA binding"/>
    <property type="evidence" value="ECO:0007669"/>
    <property type="project" value="InterPro"/>
</dbReference>
<dbReference type="PANTHER" id="PTHR36928">
    <property type="entry name" value="PHOSPHATASE YCDX-RELATED"/>
    <property type="match status" value="1"/>
</dbReference>
<sequence>MTINQETAQLLKRVAAVLRVKEGDTFRHKAYINASVAIDNLSDSIFDVWKRGELDTVPGLGESLSRYLNEYFTTGRVRHFESLFKKVPSGMFPLMTIRGIGPMTAYKISKKFHLNNPETTLTELKEILISGKLTKIEGFKEKTISKIKKALDIQSFGKGRLPLYEALPVAEDFINYLLKSKAISKAEPLGSLRRRLATIGDIDIAICSSKPKKAMSYALSYPQISSVVTTGDKVSHVKMTNGLEVDLKISLPNSWGSILQHYTGGKLHNIHLRSLAKEKGLSLSEYGITKNGKLNRFTSEAKFYQFIGLEYIPPEIRENTGEIELAIKHEIPTLLEIKDIRGDLHIHSDFGFPSSHDLGTSPLSEILRMAINNNYEYVGISDHNPKFLGLSEKQKISIISRRKKYLLSQYHAYEKDVKSRVPELLIGMEVDIRPDGSLALSDKAMESLDYVIASIHGSFDLTEEANTRRIQKALSHPKVKILGHPTNRILNGREPISANWEKIFTYCAQNKKVIEINAYPNRLDLPDDLIKQALTKKVNLVINTDSHDVDQMENMKYGVWQARRGYAQKSHIVNTLSVKNLRLMLEL</sequence>
<accession>A0A0G1DT89</accession>
<dbReference type="InterPro" id="IPR003141">
    <property type="entry name" value="Pol/His_phosphatase_N"/>
</dbReference>
<gene>
    <name evidence="5" type="ORF">UV35_C0040G0005</name>
</gene>
<dbReference type="SUPFAM" id="SSF47802">
    <property type="entry name" value="DNA polymerase beta, N-terminal domain-like"/>
    <property type="match status" value="1"/>
</dbReference>
<evidence type="ECO:0000259" key="4">
    <source>
        <dbReference type="SMART" id="SM00483"/>
    </source>
</evidence>
<dbReference type="InterPro" id="IPR037160">
    <property type="entry name" value="DNA_Pol_thumb_sf"/>
</dbReference>
<dbReference type="InterPro" id="IPR027421">
    <property type="entry name" value="DNA_pol_lamdba_lyase_dom_sf"/>
</dbReference>
<evidence type="ECO:0000256" key="1">
    <source>
        <dbReference type="ARBA" id="ARBA00022679"/>
    </source>
</evidence>
<evidence type="ECO:0000259" key="3">
    <source>
        <dbReference type="SMART" id="SM00481"/>
    </source>
</evidence>
<dbReference type="InterPro" id="IPR022311">
    <property type="entry name" value="PolX-like"/>
</dbReference>
<dbReference type="SMART" id="SM00481">
    <property type="entry name" value="POLIIIAc"/>
    <property type="match status" value="1"/>
</dbReference>
<protein>
    <submittedName>
        <fullName evidence="5">PHP domain protein</fullName>
    </submittedName>
</protein>
<dbReference type="Gene3D" id="1.10.150.110">
    <property type="entry name" value="DNA polymerase beta, N-terminal domain-like"/>
    <property type="match status" value="1"/>
</dbReference>
<evidence type="ECO:0000313" key="5">
    <source>
        <dbReference type="EMBL" id="KKS65493.1"/>
    </source>
</evidence>
<dbReference type="InterPro" id="IPR004013">
    <property type="entry name" value="PHP_dom"/>
</dbReference>
<dbReference type="InterPro" id="IPR010996">
    <property type="entry name" value="HHH_MUS81"/>
</dbReference>
<dbReference type="GO" id="GO:0008270">
    <property type="term" value="F:zinc ion binding"/>
    <property type="evidence" value="ECO:0007669"/>
    <property type="project" value="TreeGrafter"/>
</dbReference>
<dbReference type="EMBL" id="LCED01000040">
    <property type="protein sequence ID" value="KKS65493.1"/>
    <property type="molecule type" value="Genomic_DNA"/>
</dbReference>
<evidence type="ECO:0000256" key="2">
    <source>
        <dbReference type="ARBA" id="ARBA00022695"/>
    </source>
</evidence>
<dbReference type="SUPFAM" id="SSF81301">
    <property type="entry name" value="Nucleotidyltransferase"/>
    <property type="match status" value="1"/>
</dbReference>
<dbReference type="InterPro" id="IPR047967">
    <property type="entry name" value="PolX_PHP"/>
</dbReference>
<dbReference type="AlphaFoldDB" id="A0A0G1DT89"/>
<organism evidence="5 6">
    <name type="scientific">candidate division WWE3 bacterium GW2011_GWB1_42_6</name>
    <dbReference type="NCBI Taxonomy" id="1619115"/>
    <lineage>
        <taxon>Bacteria</taxon>
        <taxon>Katanobacteria</taxon>
    </lineage>
</organism>
<dbReference type="Proteomes" id="UP000033848">
    <property type="component" value="Unassembled WGS sequence"/>
</dbReference>
<keyword evidence="2" id="KW-0548">Nucleotidyltransferase</keyword>
<dbReference type="SMART" id="SM00483">
    <property type="entry name" value="POLXc"/>
    <property type="match status" value="1"/>
</dbReference>
<feature type="domain" description="DNA-directed DNA polymerase X" evidence="4">
    <location>
        <begin position="2"/>
        <end position="318"/>
    </location>
</feature>
<dbReference type="Gene3D" id="3.30.460.10">
    <property type="entry name" value="Beta Polymerase, domain 2"/>
    <property type="match status" value="1"/>
</dbReference>
<feature type="domain" description="Polymerase/histidinol phosphatase N-terminal" evidence="3">
    <location>
        <begin position="342"/>
        <end position="434"/>
    </location>
</feature>